<proteinExistence type="inferred from homology"/>
<accession>A0A9Q4D4S0</accession>
<evidence type="ECO:0000256" key="1">
    <source>
        <dbReference type="ARBA" id="ARBA00009715"/>
    </source>
</evidence>
<protein>
    <submittedName>
        <fullName evidence="2">Tandem-type lipoprotein</fullName>
    </submittedName>
</protein>
<evidence type="ECO:0000313" key="2">
    <source>
        <dbReference type="EMBL" id="MCY1594603.1"/>
    </source>
</evidence>
<gene>
    <name evidence="2" type="ORF">NW112_05080</name>
</gene>
<dbReference type="Proteomes" id="UP001081438">
    <property type="component" value="Unassembled WGS sequence"/>
</dbReference>
<dbReference type="Pfam" id="PF04507">
    <property type="entry name" value="DUF576"/>
    <property type="match status" value="1"/>
</dbReference>
<organism evidence="2 3">
    <name type="scientific">Staphylococcus pettenkoferi</name>
    <dbReference type="NCBI Taxonomy" id="170573"/>
    <lineage>
        <taxon>Bacteria</taxon>
        <taxon>Bacillati</taxon>
        <taxon>Bacillota</taxon>
        <taxon>Bacilli</taxon>
        <taxon>Bacillales</taxon>
        <taxon>Staphylococcaceae</taxon>
        <taxon>Staphylococcus</taxon>
    </lineage>
</organism>
<reference evidence="2" key="1">
    <citation type="journal article" date="2022" name="Int. J. Mol. Sci.">
        <title>Phenotypic and genotypic virulence characterisation of Staphylococcus pettenkoferi strains isolated from human bloodstream and diabetic foot infections.</title>
        <authorList>
            <person name="Magnan C."/>
        </authorList>
    </citation>
    <scope>NUCLEOTIDE SEQUENCE</scope>
    <source>
        <strain evidence="2">NSP020P</strain>
    </source>
</reference>
<dbReference type="Gene3D" id="2.50.20.40">
    <property type="match status" value="1"/>
</dbReference>
<sequence length="228" mass="27559">MKLAYNDTMIRQTFSHRLSKYPIKNLESFYDMEGPRNANFDKDDKGKWVILNTQIFSNRYEKMRLELNRNTHTAKGEYIVHHTYRDKYGNPIDKEKTYPIKMKNNLLYYAGNKKNIQKHPEIEKKIKEFKFFCQYGHFDHFEKYRKIDFYIRRHPLIYYILSFKVPNDDDNVQKLQTHYDLPNSKPTRLMITGDDNFIYHTVGADSLSYRFDDKKVSIEDGIHFVPTR</sequence>
<dbReference type="InterPro" id="IPR007595">
    <property type="entry name" value="Csa"/>
</dbReference>
<dbReference type="EMBL" id="JANSKX010000014">
    <property type="protein sequence ID" value="MCY1594603.1"/>
    <property type="molecule type" value="Genomic_DNA"/>
</dbReference>
<dbReference type="InterPro" id="IPR038641">
    <property type="entry name" value="Csa_sf"/>
</dbReference>
<name>A0A9Q4D4S0_9STAP</name>
<keyword evidence="2" id="KW-0449">Lipoprotein</keyword>
<dbReference type="AlphaFoldDB" id="A0A9Q4D4S0"/>
<comment type="caution">
    <text evidence="2">The sequence shown here is derived from an EMBL/GenBank/DDBJ whole genome shotgun (WGS) entry which is preliminary data.</text>
</comment>
<comment type="similarity">
    <text evidence="1">Belongs to the staphylococcal tandem lipoprotein family.</text>
</comment>
<evidence type="ECO:0000313" key="3">
    <source>
        <dbReference type="Proteomes" id="UP001081438"/>
    </source>
</evidence>